<proteinExistence type="predicted"/>
<sequence>MVKHNRENMKKVADEIVDGWDMDTLVDFAKDSLIETYKKDKRAFAEACEDVELFRD</sequence>
<evidence type="ECO:0000313" key="1">
    <source>
        <dbReference type="EMBL" id="KKK85106.1"/>
    </source>
</evidence>
<gene>
    <name evidence="1" type="ORF">LCGC14_2776630</name>
</gene>
<dbReference type="EMBL" id="LAZR01051463">
    <property type="protein sequence ID" value="KKK85106.1"/>
    <property type="molecule type" value="Genomic_DNA"/>
</dbReference>
<comment type="caution">
    <text evidence="1">The sequence shown here is derived from an EMBL/GenBank/DDBJ whole genome shotgun (WGS) entry which is preliminary data.</text>
</comment>
<dbReference type="AlphaFoldDB" id="A0A0F9BL41"/>
<organism evidence="1">
    <name type="scientific">marine sediment metagenome</name>
    <dbReference type="NCBI Taxonomy" id="412755"/>
    <lineage>
        <taxon>unclassified sequences</taxon>
        <taxon>metagenomes</taxon>
        <taxon>ecological metagenomes</taxon>
    </lineage>
</organism>
<protein>
    <submittedName>
        <fullName evidence="1">Uncharacterized protein</fullName>
    </submittedName>
</protein>
<reference evidence="1" key="1">
    <citation type="journal article" date="2015" name="Nature">
        <title>Complex archaea that bridge the gap between prokaryotes and eukaryotes.</title>
        <authorList>
            <person name="Spang A."/>
            <person name="Saw J.H."/>
            <person name="Jorgensen S.L."/>
            <person name="Zaremba-Niedzwiedzka K."/>
            <person name="Martijn J."/>
            <person name="Lind A.E."/>
            <person name="van Eijk R."/>
            <person name="Schleper C."/>
            <person name="Guy L."/>
            <person name="Ettema T.J."/>
        </authorList>
    </citation>
    <scope>NUCLEOTIDE SEQUENCE</scope>
</reference>
<accession>A0A0F9BL41</accession>
<name>A0A0F9BL41_9ZZZZ</name>